<dbReference type="Gene3D" id="3.20.20.70">
    <property type="entry name" value="Aldolase class I"/>
    <property type="match status" value="1"/>
</dbReference>
<organism evidence="11">
    <name type="scientific">Metamycoplasma salivarium</name>
    <name type="common">Mycoplasma salivarium</name>
    <dbReference type="NCBI Taxonomy" id="2124"/>
    <lineage>
        <taxon>Bacteria</taxon>
        <taxon>Bacillati</taxon>
        <taxon>Mycoplasmatota</taxon>
        <taxon>Mycoplasmoidales</taxon>
        <taxon>Metamycoplasmataceae</taxon>
        <taxon>Metamycoplasma</taxon>
    </lineage>
</organism>
<keyword evidence="10" id="KW-0119">Carbohydrate metabolism</keyword>
<keyword evidence="9 11" id="KW-0413">Isomerase</keyword>
<dbReference type="GO" id="GO:0006091">
    <property type="term" value="P:generation of precursor metabolites and energy"/>
    <property type="evidence" value="ECO:0007669"/>
    <property type="project" value="UniProtKB-ARBA"/>
</dbReference>
<evidence type="ECO:0000256" key="10">
    <source>
        <dbReference type="ARBA" id="ARBA00023277"/>
    </source>
</evidence>
<gene>
    <name evidence="11" type="primary">rpe_2</name>
    <name evidence="11" type="ORF">NCTC10113_01393</name>
</gene>
<evidence type="ECO:0000256" key="4">
    <source>
        <dbReference type="ARBA" id="ARBA00011738"/>
    </source>
</evidence>
<dbReference type="GO" id="GO:0046496">
    <property type="term" value="P:nicotinamide nucleotide metabolic process"/>
    <property type="evidence" value="ECO:0007669"/>
    <property type="project" value="UniProtKB-ARBA"/>
</dbReference>
<proteinExistence type="predicted"/>
<keyword evidence="5" id="KW-0479">Metal-binding</keyword>
<dbReference type="InterPro" id="IPR013785">
    <property type="entry name" value="Aldolase_TIM"/>
</dbReference>
<dbReference type="GO" id="GO:0006163">
    <property type="term" value="P:purine nucleotide metabolic process"/>
    <property type="evidence" value="ECO:0007669"/>
    <property type="project" value="UniProtKB-ARBA"/>
</dbReference>
<evidence type="ECO:0000313" key="11">
    <source>
        <dbReference type="EMBL" id="VEU56484.1"/>
    </source>
</evidence>
<name>A0A448ZZ26_METSV</name>
<dbReference type="PROSITE" id="PS01085">
    <property type="entry name" value="RIBUL_P_3_EPIMER_1"/>
    <property type="match status" value="1"/>
</dbReference>
<evidence type="ECO:0000256" key="1">
    <source>
        <dbReference type="ARBA" id="ARBA00001936"/>
    </source>
</evidence>
<dbReference type="Pfam" id="PF00834">
    <property type="entry name" value="Ribul_P_3_epim"/>
    <property type="match status" value="1"/>
</dbReference>
<dbReference type="GO" id="GO:0046872">
    <property type="term" value="F:metal ion binding"/>
    <property type="evidence" value="ECO:0007669"/>
    <property type="project" value="UniProtKB-KW"/>
</dbReference>
<dbReference type="PROSITE" id="PS01086">
    <property type="entry name" value="RIBUL_P_3_EPIMER_2"/>
    <property type="match status" value="1"/>
</dbReference>
<reference evidence="11" key="1">
    <citation type="submission" date="2019-01" db="EMBL/GenBank/DDBJ databases">
        <authorList>
            <consortium name="Pathogen Informatics"/>
        </authorList>
    </citation>
    <scope>NUCLEOTIDE SEQUENCE [LARGE SCALE GENOMIC DNA]</scope>
    <source>
        <strain evidence="11">NCTC10113</strain>
    </source>
</reference>
<dbReference type="RefSeq" id="WP_024544313.1">
    <property type="nucleotide sequence ID" value="NZ_CP169362.1"/>
</dbReference>
<dbReference type="EC" id="5.1.3.1" evidence="11"/>
<evidence type="ECO:0000256" key="2">
    <source>
        <dbReference type="ARBA" id="ARBA00001947"/>
    </source>
</evidence>
<evidence type="ECO:0000256" key="5">
    <source>
        <dbReference type="ARBA" id="ARBA00022723"/>
    </source>
</evidence>
<keyword evidence="11" id="KW-0614">Plasmid</keyword>
<keyword evidence="8" id="KW-0464">Manganese</keyword>
<dbReference type="FunFam" id="3.20.20.70:FF:000191">
    <property type="entry name" value="ribulose-phosphate 3-epimerase isoform X2"/>
    <property type="match status" value="1"/>
</dbReference>
<dbReference type="InterPro" id="IPR011060">
    <property type="entry name" value="RibuloseP-bd_barrel"/>
</dbReference>
<evidence type="ECO:0000256" key="3">
    <source>
        <dbReference type="ARBA" id="ARBA00001954"/>
    </source>
</evidence>
<comment type="cofactor">
    <cofactor evidence="1">
        <name>Mn(2+)</name>
        <dbReference type="ChEBI" id="CHEBI:29035"/>
    </cofactor>
</comment>
<comment type="cofactor">
    <cofactor evidence="3">
        <name>Fe(2+)</name>
        <dbReference type="ChEBI" id="CHEBI:29033"/>
    </cofactor>
</comment>
<dbReference type="AlphaFoldDB" id="A0A448ZZ26"/>
<evidence type="ECO:0000256" key="7">
    <source>
        <dbReference type="ARBA" id="ARBA00023004"/>
    </source>
</evidence>
<dbReference type="GO" id="GO:0004750">
    <property type="term" value="F:D-ribulose-phosphate 3-epimerase activity"/>
    <property type="evidence" value="ECO:0007669"/>
    <property type="project" value="UniProtKB-EC"/>
</dbReference>
<evidence type="ECO:0000256" key="9">
    <source>
        <dbReference type="ARBA" id="ARBA00023235"/>
    </source>
</evidence>
<evidence type="ECO:0000256" key="8">
    <source>
        <dbReference type="ARBA" id="ARBA00023211"/>
    </source>
</evidence>
<dbReference type="NCBIfam" id="NF004076">
    <property type="entry name" value="PRK05581.1-4"/>
    <property type="match status" value="1"/>
</dbReference>
<protein>
    <submittedName>
        <fullName evidence="11">D-ribulose-5-phosphate 3 epimerase</fullName>
        <ecNumber evidence="11">5.1.3.1</ecNumber>
    </submittedName>
</protein>
<dbReference type="CDD" id="cd00429">
    <property type="entry name" value="RPE"/>
    <property type="match status" value="1"/>
</dbReference>
<comment type="subunit">
    <text evidence="4">Homodimer.</text>
</comment>
<dbReference type="GO" id="GO:1901135">
    <property type="term" value="P:carbohydrate derivative metabolic process"/>
    <property type="evidence" value="ECO:0007669"/>
    <property type="project" value="UniProtKB-ARBA"/>
</dbReference>
<evidence type="ECO:0000256" key="6">
    <source>
        <dbReference type="ARBA" id="ARBA00022833"/>
    </source>
</evidence>
<keyword evidence="6" id="KW-0862">Zinc</keyword>
<dbReference type="InterPro" id="IPR000056">
    <property type="entry name" value="Ribul_P_3_epim-like"/>
</dbReference>
<geneLocation type="plasmid" evidence="11">
    <name>2</name>
</geneLocation>
<keyword evidence="7" id="KW-0408">Iron</keyword>
<sequence length="217" mass="24856">MKKIISPSVLDVKKEDLILYVNKLIEYGVKNVHYDVMDNIFVPNVALQYKEIEDIIKQCPKHIMDIHLMVKDVFGYYKMYRDIGDILTFHFEAFDSLDDLSILLAKAKKDNVKIGLAIKPETKIEVVFPYLKHISLLLIMSVNPGFGGQKFIQSSYDKIFAAKKYINDNELNIILQVDGGINNENIHYCFDAGINLAVVGSYLVKNFSKETIKELTK</sequence>
<dbReference type="EMBL" id="LR214939">
    <property type="protein sequence ID" value="VEU56484.1"/>
    <property type="molecule type" value="Genomic_DNA"/>
</dbReference>
<dbReference type="PANTHER" id="PTHR11749">
    <property type="entry name" value="RIBULOSE-5-PHOSPHATE-3-EPIMERASE"/>
    <property type="match status" value="1"/>
</dbReference>
<comment type="cofactor">
    <cofactor evidence="2">
        <name>Zn(2+)</name>
        <dbReference type="ChEBI" id="CHEBI:29105"/>
    </cofactor>
</comment>
<dbReference type="GO" id="GO:0005975">
    <property type="term" value="P:carbohydrate metabolic process"/>
    <property type="evidence" value="ECO:0007669"/>
    <property type="project" value="InterPro"/>
</dbReference>
<accession>A0A448ZZ26</accession>
<dbReference type="SUPFAM" id="SSF51366">
    <property type="entry name" value="Ribulose-phoshate binding barrel"/>
    <property type="match status" value="1"/>
</dbReference>